<evidence type="ECO:0000256" key="2">
    <source>
        <dbReference type="ARBA" id="ARBA00005510"/>
    </source>
</evidence>
<dbReference type="InterPro" id="IPR011598">
    <property type="entry name" value="bHLH_dom"/>
</dbReference>
<dbReference type="GO" id="GO:0010017">
    <property type="term" value="P:red or far-red light signaling pathway"/>
    <property type="evidence" value="ECO:0000318"/>
    <property type="project" value="GO_Central"/>
</dbReference>
<feature type="compositionally biased region" description="Basic residues" evidence="6">
    <location>
        <begin position="259"/>
        <end position="268"/>
    </location>
</feature>
<reference evidence="8" key="2">
    <citation type="submission" date="2019-07" db="EMBL/GenBank/DDBJ databases">
        <authorList>
            <person name="Seetharam A."/>
            <person name="Woodhouse M."/>
            <person name="Cannon E."/>
        </authorList>
    </citation>
    <scope>NUCLEOTIDE SEQUENCE [LARGE SCALE GENOMIC DNA]</scope>
    <source>
        <strain evidence="8">cv. B73</strain>
    </source>
</reference>
<feature type="region of interest" description="Disordered" evidence="6">
    <location>
        <begin position="203"/>
        <end position="282"/>
    </location>
</feature>
<comment type="subcellular location">
    <subcellularLocation>
        <location evidence="1">Nucleus</location>
    </subcellularLocation>
</comment>
<dbReference type="PROSITE" id="PS50888">
    <property type="entry name" value="BHLH"/>
    <property type="match status" value="1"/>
</dbReference>
<accession>A0A804QJL6</accession>
<feature type="region of interest" description="Disordered" evidence="6">
    <location>
        <begin position="143"/>
        <end position="169"/>
    </location>
</feature>
<dbReference type="GO" id="GO:0003700">
    <property type="term" value="F:DNA-binding transcription factor activity"/>
    <property type="evidence" value="ECO:0000318"/>
    <property type="project" value="GO_Central"/>
</dbReference>
<dbReference type="InterPro" id="IPR036638">
    <property type="entry name" value="HLH_DNA-bd_sf"/>
</dbReference>
<feature type="region of interest" description="Disordered" evidence="6">
    <location>
        <begin position="34"/>
        <end position="64"/>
    </location>
</feature>
<evidence type="ECO:0000256" key="5">
    <source>
        <dbReference type="ARBA" id="ARBA00023242"/>
    </source>
</evidence>
<name>A0A804QJL6_MAIZE</name>
<evidence type="ECO:0000256" key="3">
    <source>
        <dbReference type="ARBA" id="ARBA00023015"/>
    </source>
</evidence>
<keyword evidence="9" id="KW-1185">Reference proteome</keyword>
<dbReference type="CDD" id="cd11445">
    <property type="entry name" value="bHLH_AtPIF_like"/>
    <property type="match status" value="1"/>
</dbReference>
<dbReference type="EnsemblPlants" id="Zm00001eb334310_T001">
    <property type="protein sequence ID" value="Zm00001eb334310_P001"/>
    <property type="gene ID" value="Zm00001eb334310"/>
</dbReference>
<dbReference type="SMART" id="SM00353">
    <property type="entry name" value="HLH"/>
    <property type="match status" value="1"/>
</dbReference>
<keyword evidence="4" id="KW-0804">Transcription</keyword>
<dbReference type="Gene3D" id="4.10.280.10">
    <property type="entry name" value="Helix-loop-helix DNA-binding domain"/>
    <property type="match status" value="1"/>
</dbReference>
<feature type="region of interest" description="Disordered" evidence="6">
    <location>
        <begin position="85"/>
        <end position="106"/>
    </location>
</feature>
<dbReference type="Proteomes" id="UP000007305">
    <property type="component" value="Chromosome 8"/>
</dbReference>
<evidence type="ECO:0000313" key="8">
    <source>
        <dbReference type="EnsemblPlants" id="Zm00001eb334310_P001"/>
    </source>
</evidence>
<evidence type="ECO:0000256" key="1">
    <source>
        <dbReference type="ARBA" id="ARBA00004123"/>
    </source>
</evidence>
<dbReference type="Pfam" id="PF00010">
    <property type="entry name" value="HLH"/>
    <property type="match status" value="1"/>
</dbReference>
<reference evidence="8" key="3">
    <citation type="submission" date="2021-05" db="UniProtKB">
        <authorList>
            <consortium name="EnsemblPlants"/>
        </authorList>
    </citation>
    <scope>IDENTIFICATION</scope>
    <source>
        <strain evidence="8">cv. B73</strain>
    </source>
</reference>
<feature type="domain" description="BHLH" evidence="7">
    <location>
        <begin position="269"/>
        <end position="318"/>
    </location>
</feature>
<dbReference type="PANTHER" id="PTHR46807:SF7">
    <property type="entry name" value="BHLH DOMAIN-CONTAINING PROTEIN"/>
    <property type="match status" value="1"/>
</dbReference>
<dbReference type="PANTHER" id="PTHR46807">
    <property type="entry name" value="TRANSCRIPTION FACTOR PIF3"/>
    <property type="match status" value="1"/>
</dbReference>
<reference evidence="9" key="1">
    <citation type="journal article" date="2009" name="Science">
        <title>The B73 maize genome: complexity, diversity, and dynamics.</title>
        <authorList>
            <person name="Schnable P.S."/>
            <person name="Ware D."/>
            <person name="Fulton R.S."/>
            <person name="Stein J.C."/>
            <person name="Wei F."/>
            <person name="Pasternak S."/>
            <person name="Liang C."/>
            <person name="Zhang J."/>
            <person name="Fulton L."/>
            <person name="Graves T.A."/>
            <person name="Minx P."/>
            <person name="Reily A.D."/>
            <person name="Courtney L."/>
            <person name="Kruchowski S.S."/>
            <person name="Tomlinson C."/>
            <person name="Strong C."/>
            <person name="Delehaunty K."/>
            <person name="Fronick C."/>
            <person name="Courtney B."/>
            <person name="Rock S.M."/>
            <person name="Belter E."/>
            <person name="Du F."/>
            <person name="Kim K."/>
            <person name="Abbott R.M."/>
            <person name="Cotton M."/>
            <person name="Levy A."/>
            <person name="Marchetto P."/>
            <person name="Ochoa K."/>
            <person name="Jackson S.M."/>
            <person name="Gillam B."/>
            <person name="Chen W."/>
            <person name="Yan L."/>
            <person name="Higginbotham J."/>
            <person name="Cardenas M."/>
            <person name="Waligorski J."/>
            <person name="Applebaum E."/>
            <person name="Phelps L."/>
            <person name="Falcone J."/>
            <person name="Kanchi K."/>
            <person name="Thane T."/>
            <person name="Scimone A."/>
            <person name="Thane N."/>
            <person name="Henke J."/>
            <person name="Wang T."/>
            <person name="Ruppert J."/>
            <person name="Shah N."/>
            <person name="Rotter K."/>
            <person name="Hodges J."/>
            <person name="Ingenthron E."/>
            <person name="Cordes M."/>
            <person name="Kohlberg S."/>
            <person name="Sgro J."/>
            <person name="Delgado B."/>
            <person name="Mead K."/>
            <person name="Chinwalla A."/>
            <person name="Leonard S."/>
            <person name="Crouse K."/>
            <person name="Collura K."/>
            <person name="Kudrna D."/>
            <person name="Currie J."/>
            <person name="He R."/>
            <person name="Angelova A."/>
            <person name="Rajasekar S."/>
            <person name="Mueller T."/>
            <person name="Lomeli R."/>
            <person name="Scara G."/>
            <person name="Ko A."/>
            <person name="Delaney K."/>
            <person name="Wissotski M."/>
            <person name="Lopez G."/>
            <person name="Campos D."/>
            <person name="Braidotti M."/>
            <person name="Ashley E."/>
            <person name="Golser W."/>
            <person name="Kim H."/>
            <person name="Lee S."/>
            <person name="Lin J."/>
            <person name="Dujmic Z."/>
            <person name="Kim W."/>
            <person name="Talag J."/>
            <person name="Zuccolo A."/>
            <person name="Fan C."/>
            <person name="Sebastian A."/>
            <person name="Kramer M."/>
            <person name="Spiegel L."/>
            <person name="Nascimento L."/>
            <person name="Zutavern T."/>
            <person name="Miller B."/>
            <person name="Ambroise C."/>
            <person name="Muller S."/>
            <person name="Spooner W."/>
            <person name="Narechania A."/>
            <person name="Ren L."/>
            <person name="Wei S."/>
            <person name="Kumari S."/>
            <person name="Faga B."/>
            <person name="Levy M.J."/>
            <person name="McMahan L."/>
            <person name="Van Buren P."/>
            <person name="Vaughn M.W."/>
            <person name="Ying K."/>
            <person name="Yeh C.-T."/>
            <person name="Emrich S.J."/>
            <person name="Jia Y."/>
            <person name="Kalyanaraman A."/>
            <person name="Hsia A.-P."/>
            <person name="Barbazuk W.B."/>
            <person name="Baucom R.S."/>
            <person name="Brutnell T.P."/>
            <person name="Carpita N.C."/>
            <person name="Chaparro C."/>
            <person name="Chia J.-M."/>
            <person name="Deragon J.-M."/>
            <person name="Estill J.C."/>
            <person name="Fu Y."/>
            <person name="Jeddeloh J.A."/>
            <person name="Han Y."/>
            <person name="Lee H."/>
            <person name="Li P."/>
            <person name="Lisch D.R."/>
            <person name="Liu S."/>
            <person name="Liu Z."/>
            <person name="Nagel D.H."/>
            <person name="McCann M.C."/>
            <person name="SanMiguel P."/>
            <person name="Myers A.M."/>
            <person name="Nettleton D."/>
            <person name="Nguyen J."/>
            <person name="Penning B.W."/>
            <person name="Ponnala L."/>
            <person name="Schneider K.L."/>
            <person name="Schwartz D.C."/>
            <person name="Sharma A."/>
            <person name="Soderlund C."/>
            <person name="Springer N.M."/>
            <person name="Sun Q."/>
            <person name="Wang H."/>
            <person name="Waterman M."/>
            <person name="Westerman R."/>
            <person name="Wolfgruber T.K."/>
            <person name="Yang L."/>
            <person name="Yu Y."/>
            <person name="Zhang L."/>
            <person name="Zhou S."/>
            <person name="Zhu Q."/>
            <person name="Bennetzen J.L."/>
            <person name="Dawe R.K."/>
            <person name="Jiang J."/>
            <person name="Jiang N."/>
            <person name="Presting G.G."/>
            <person name="Wessler S.R."/>
            <person name="Aluru S."/>
            <person name="Martienssen R.A."/>
            <person name="Clifton S.W."/>
            <person name="McCombie W.R."/>
            <person name="Wing R.A."/>
            <person name="Wilson R.K."/>
        </authorList>
    </citation>
    <scope>NUCLEOTIDE SEQUENCE [LARGE SCALE GENOMIC DNA]</scope>
    <source>
        <strain evidence="9">cv. B73</strain>
    </source>
</reference>
<dbReference type="GO" id="GO:0000976">
    <property type="term" value="F:transcription cis-regulatory region binding"/>
    <property type="evidence" value="ECO:0000318"/>
    <property type="project" value="GO_Central"/>
</dbReference>
<dbReference type="InterPro" id="IPR047265">
    <property type="entry name" value="PIF1-like_bHLH"/>
</dbReference>
<evidence type="ECO:0000313" key="9">
    <source>
        <dbReference type="Proteomes" id="UP000007305"/>
    </source>
</evidence>
<keyword evidence="3" id="KW-0805">Transcription regulation</keyword>
<dbReference type="InterPro" id="IPR044273">
    <property type="entry name" value="PIF3-like"/>
</dbReference>
<dbReference type="Gramene" id="Zm00001eb334310_T001">
    <property type="protein sequence ID" value="Zm00001eb334310_P001"/>
    <property type="gene ID" value="Zm00001eb334310"/>
</dbReference>
<dbReference type="SUPFAM" id="SSF47459">
    <property type="entry name" value="HLH, helix-loop-helix DNA-binding domain"/>
    <property type="match status" value="1"/>
</dbReference>
<proteinExistence type="inferred from homology"/>
<dbReference type="InParanoid" id="A0A804QJL6"/>
<sequence>MLGICMPSPRPLQRRLFIRFIGSARAPYLSIIREEEQERRRSPPGHRNPDEMDGNTRFAAESQKKPIVLDDDLVELLWHNGSVVAQPQAHHRPAPPSDRDRPGTSGLTAEETAAWFLNTLDDPLEKDLYTQLWYNTIADAAPQHEGTFPGPTSHPSSPPPPVGSSGVESSWAGDICSTFCGSNQVPRTPTGIRGKDAALQSEVPSDAGAHDGTSSSGGSGSNYGGSGLPSDSVHGHKRKGMCRDESDSRSEAIEETKPWQRHGPKRRTRAAEVHNLSERRRRDRIKEKMRALQELIPHCNKTDKASILDETIEYLKSLQMQVQVSSYYLNLHDPI</sequence>
<protein>
    <recommendedName>
        <fullName evidence="7">BHLH domain-containing protein</fullName>
    </recommendedName>
</protein>
<feature type="compositionally biased region" description="Basic and acidic residues" evidence="6">
    <location>
        <begin position="241"/>
        <end position="258"/>
    </location>
</feature>
<organism evidence="8 9">
    <name type="scientific">Zea mays</name>
    <name type="common">Maize</name>
    <dbReference type="NCBI Taxonomy" id="4577"/>
    <lineage>
        <taxon>Eukaryota</taxon>
        <taxon>Viridiplantae</taxon>
        <taxon>Streptophyta</taxon>
        <taxon>Embryophyta</taxon>
        <taxon>Tracheophyta</taxon>
        <taxon>Spermatophyta</taxon>
        <taxon>Magnoliopsida</taxon>
        <taxon>Liliopsida</taxon>
        <taxon>Poales</taxon>
        <taxon>Poaceae</taxon>
        <taxon>PACMAD clade</taxon>
        <taxon>Panicoideae</taxon>
        <taxon>Andropogonodae</taxon>
        <taxon>Andropogoneae</taxon>
        <taxon>Tripsacinae</taxon>
        <taxon>Zea</taxon>
    </lineage>
</organism>
<dbReference type="FunFam" id="4.10.280.10:FF:000004">
    <property type="entry name" value="Basic helix-loop-helix transcription factor"/>
    <property type="match status" value="1"/>
</dbReference>
<dbReference type="AlphaFoldDB" id="A0A804QJL6"/>
<evidence type="ECO:0000259" key="7">
    <source>
        <dbReference type="PROSITE" id="PS50888"/>
    </source>
</evidence>
<feature type="compositionally biased region" description="Gly residues" evidence="6">
    <location>
        <begin position="215"/>
        <end position="227"/>
    </location>
</feature>
<feature type="compositionally biased region" description="Basic and acidic residues" evidence="6">
    <location>
        <begin position="269"/>
        <end position="282"/>
    </location>
</feature>
<keyword evidence="5" id="KW-0539">Nucleus</keyword>
<dbReference type="GO" id="GO:0046983">
    <property type="term" value="F:protein dimerization activity"/>
    <property type="evidence" value="ECO:0007669"/>
    <property type="project" value="InterPro"/>
</dbReference>
<dbReference type="GO" id="GO:0005634">
    <property type="term" value="C:nucleus"/>
    <property type="evidence" value="ECO:0000318"/>
    <property type="project" value="GO_Central"/>
</dbReference>
<evidence type="ECO:0000256" key="4">
    <source>
        <dbReference type="ARBA" id="ARBA00023163"/>
    </source>
</evidence>
<evidence type="ECO:0000256" key="6">
    <source>
        <dbReference type="SAM" id="MobiDB-lite"/>
    </source>
</evidence>
<comment type="similarity">
    <text evidence="2">Belongs to the bHLH protein family.</text>
</comment>